<feature type="region of interest" description="Disordered" evidence="1">
    <location>
        <begin position="1"/>
        <end position="32"/>
    </location>
</feature>
<feature type="compositionally biased region" description="Low complexity" evidence="1">
    <location>
        <begin position="1"/>
        <end position="14"/>
    </location>
</feature>
<dbReference type="AlphaFoldDB" id="A0A8V0Z1R3"/>
<organism evidence="2 3">
    <name type="scientific">Gallus gallus</name>
    <name type="common">Chicken</name>
    <dbReference type="NCBI Taxonomy" id="9031"/>
    <lineage>
        <taxon>Eukaryota</taxon>
        <taxon>Metazoa</taxon>
        <taxon>Chordata</taxon>
        <taxon>Craniata</taxon>
        <taxon>Vertebrata</taxon>
        <taxon>Euteleostomi</taxon>
        <taxon>Archelosauria</taxon>
        <taxon>Archosauria</taxon>
        <taxon>Dinosauria</taxon>
        <taxon>Saurischia</taxon>
        <taxon>Theropoda</taxon>
        <taxon>Coelurosauria</taxon>
        <taxon>Aves</taxon>
        <taxon>Neognathae</taxon>
        <taxon>Galloanserae</taxon>
        <taxon>Galliformes</taxon>
        <taxon>Phasianidae</taxon>
        <taxon>Phasianinae</taxon>
        <taxon>Gallus</taxon>
    </lineage>
</organism>
<feature type="region of interest" description="Disordered" evidence="1">
    <location>
        <begin position="58"/>
        <end position="113"/>
    </location>
</feature>
<reference evidence="2" key="3">
    <citation type="submission" date="2025-09" db="UniProtKB">
        <authorList>
            <consortium name="Ensembl"/>
        </authorList>
    </citation>
    <scope>IDENTIFICATION</scope>
    <source>
        <strain evidence="2">broiler</strain>
    </source>
</reference>
<keyword evidence="3" id="KW-1185">Reference proteome</keyword>
<evidence type="ECO:0000313" key="3">
    <source>
        <dbReference type="Proteomes" id="UP000000539"/>
    </source>
</evidence>
<feature type="compositionally biased region" description="Polar residues" evidence="1">
    <location>
        <begin position="99"/>
        <end position="113"/>
    </location>
</feature>
<reference evidence="2" key="1">
    <citation type="submission" date="2020-11" db="EMBL/GenBank/DDBJ databases">
        <title>Gallus gallus (Chicken) genome, bGalGal1, GRCg7b, maternal haplotype autosomes + Z &amp; W.</title>
        <authorList>
            <person name="Warren W."/>
            <person name="Formenti G."/>
            <person name="Fedrigo O."/>
            <person name="Haase B."/>
            <person name="Mountcastle J."/>
            <person name="Balacco J."/>
            <person name="Tracey A."/>
            <person name="Schneider V."/>
            <person name="Okimoto R."/>
            <person name="Cheng H."/>
            <person name="Hawken R."/>
            <person name="Howe K."/>
            <person name="Jarvis E.D."/>
        </authorList>
    </citation>
    <scope>NUCLEOTIDE SEQUENCE [LARGE SCALE GENOMIC DNA]</scope>
    <source>
        <strain evidence="2">Broiler</strain>
    </source>
</reference>
<sequence>GRPTSRGPGSPARGGRTGGRGSVRSAAGRRRGVLNRGASATWVWLDALASVPLPPFLGGPSGCPALLEPMHPLPPASPAVTGQQRDPRSPKEWLRSLKCGSSQKNQLESPFSE</sequence>
<reference evidence="2" key="2">
    <citation type="submission" date="2025-08" db="UniProtKB">
        <authorList>
            <consortium name="Ensembl"/>
        </authorList>
    </citation>
    <scope>IDENTIFICATION</scope>
    <source>
        <strain evidence="2">broiler</strain>
    </source>
</reference>
<dbReference type="Proteomes" id="UP000000539">
    <property type="component" value="Chromosome 14"/>
</dbReference>
<proteinExistence type="predicted"/>
<dbReference type="Ensembl" id="ENSGALT00010042360.1">
    <property type="protein sequence ID" value="ENSGALP00010024851.1"/>
    <property type="gene ID" value="ENSGALG00010017523.1"/>
</dbReference>
<name>A0A8V0Z1R3_CHICK</name>
<feature type="compositionally biased region" description="Basic and acidic residues" evidence="1">
    <location>
        <begin position="85"/>
        <end position="95"/>
    </location>
</feature>
<evidence type="ECO:0000313" key="2">
    <source>
        <dbReference type="Ensembl" id="ENSGALP00010024851.1"/>
    </source>
</evidence>
<protein>
    <submittedName>
        <fullName evidence="2">Uncharacterized protein</fullName>
    </submittedName>
</protein>
<evidence type="ECO:0000256" key="1">
    <source>
        <dbReference type="SAM" id="MobiDB-lite"/>
    </source>
</evidence>
<accession>A0A8V0Z1R3</accession>